<protein>
    <submittedName>
        <fullName evidence="1">Hemin uptake protein HemP</fullName>
    </submittedName>
</protein>
<dbReference type="Proteomes" id="UP000240624">
    <property type="component" value="Unassembled WGS sequence"/>
</dbReference>
<proteinExistence type="predicted"/>
<evidence type="ECO:0000313" key="4">
    <source>
        <dbReference type="Proteomes" id="UP000240624"/>
    </source>
</evidence>
<accession>A0A1X6ZSK7</accession>
<dbReference type="AlphaFoldDB" id="A0A1X6ZSK7"/>
<dbReference type="Proteomes" id="UP000193495">
    <property type="component" value="Unassembled WGS sequence"/>
</dbReference>
<dbReference type="EMBL" id="FWFY01000009">
    <property type="protein sequence ID" value="SLN59563.1"/>
    <property type="molecule type" value="Genomic_DNA"/>
</dbReference>
<evidence type="ECO:0000313" key="2">
    <source>
        <dbReference type="EMBL" id="SLN59563.1"/>
    </source>
</evidence>
<dbReference type="Gene3D" id="2.10.70.10">
    <property type="entry name" value="Complement Module, domain 1"/>
    <property type="match status" value="1"/>
</dbReference>
<reference evidence="1 4" key="2">
    <citation type="submission" date="2018-03" db="EMBL/GenBank/DDBJ databases">
        <title>Genomic Encyclopedia of Archaeal and Bacterial Type Strains, Phase II (KMG-II): from individual species to whole genera.</title>
        <authorList>
            <person name="Goeker M."/>
        </authorList>
    </citation>
    <scope>NUCLEOTIDE SEQUENCE [LARGE SCALE GENOMIC DNA]</scope>
    <source>
        <strain evidence="1 4">DSM 29956</strain>
    </source>
</reference>
<dbReference type="InterPro" id="IPR019600">
    <property type="entry name" value="Hemin_uptake_protein_HemP"/>
</dbReference>
<evidence type="ECO:0000313" key="3">
    <source>
        <dbReference type="Proteomes" id="UP000193495"/>
    </source>
</evidence>
<dbReference type="EMBL" id="PYGB01000009">
    <property type="protein sequence ID" value="PSK84068.1"/>
    <property type="molecule type" value="Genomic_DNA"/>
</dbReference>
<evidence type="ECO:0000313" key="1">
    <source>
        <dbReference type="EMBL" id="PSK84068.1"/>
    </source>
</evidence>
<name>A0A1X6ZSK7_9RHOB</name>
<sequence length="56" mass="6164">MTPMTTLPYPVRAEDADLPVHDARALTGDGIRARILLDGQSYTLRITRAGKLILTK</sequence>
<dbReference type="Pfam" id="PF10636">
    <property type="entry name" value="hemP"/>
    <property type="match status" value="1"/>
</dbReference>
<keyword evidence="4" id="KW-1185">Reference proteome</keyword>
<gene>
    <name evidence="1" type="ORF">CLV79_10941</name>
    <name evidence="2" type="ORF">LOS8367_02856</name>
</gene>
<reference evidence="2 3" key="1">
    <citation type="submission" date="2017-03" db="EMBL/GenBank/DDBJ databases">
        <authorList>
            <person name="Afonso C.L."/>
            <person name="Miller P.J."/>
            <person name="Scott M.A."/>
            <person name="Spackman E."/>
            <person name="Goraichik I."/>
            <person name="Dimitrov K.M."/>
            <person name="Suarez D.L."/>
            <person name="Swayne D.E."/>
        </authorList>
    </citation>
    <scope>NUCLEOTIDE SEQUENCE [LARGE SCALE GENOMIC DNA]</scope>
    <source>
        <strain evidence="2 3">CECT 8367</strain>
    </source>
</reference>
<organism evidence="2 3">
    <name type="scientific">Limimaricola soesokkakensis</name>
    <dbReference type="NCBI Taxonomy" id="1343159"/>
    <lineage>
        <taxon>Bacteria</taxon>
        <taxon>Pseudomonadati</taxon>
        <taxon>Pseudomonadota</taxon>
        <taxon>Alphaproteobacteria</taxon>
        <taxon>Rhodobacterales</taxon>
        <taxon>Paracoccaceae</taxon>
        <taxon>Limimaricola</taxon>
    </lineage>
</organism>